<dbReference type="EMBL" id="MKQS01000002">
    <property type="protein sequence ID" value="OFE44511.1"/>
    <property type="molecule type" value="Genomic_DNA"/>
</dbReference>
<comment type="caution">
    <text evidence="7">The sequence shown here is derived from an EMBL/GenBank/DDBJ whole genome shotgun (WGS) entry which is preliminary data.</text>
</comment>
<sequence length="316" mass="36267">MSEINSAFKEDQFYKTLLETTNAIPWQINWKTKAFSYIGPQIESLLGWTQDSWKTAQDWIDRMHPEDRDKTVNMCVSLSDQGTDHEADYRALTATGDYVWIRDVVHVIRENDETVAIIGFMFDISARKQMELELEALSRKNLALSLQDPLTLVANRKALSECIENEFKRASRHQHALSMLFIDIDHFKPYNDNYGHLQGDHCLISVAQLLKQHFARASDFVARFGGEEFVVLLPETPLEDAVQLAENFRQAVYALEIPHTKTGEITQVTVSIGANSYHQNQQYHNVVDFLHSADELLYLAKNKGRNQVQYLTQSSV</sequence>
<dbReference type="FunFam" id="3.30.70.270:FF:000001">
    <property type="entry name" value="Diguanylate cyclase domain protein"/>
    <property type="match status" value="1"/>
</dbReference>
<dbReference type="RefSeq" id="WP_070152807.1">
    <property type="nucleotide sequence ID" value="NZ_JACANQ010000011.1"/>
</dbReference>
<evidence type="ECO:0000259" key="5">
    <source>
        <dbReference type="PROSITE" id="PS50113"/>
    </source>
</evidence>
<protein>
    <recommendedName>
        <fullName evidence="2">diguanylate cyclase</fullName>
        <ecNumber evidence="2">2.7.7.65</ecNumber>
    </recommendedName>
</protein>
<feature type="domain" description="PAS" evidence="4">
    <location>
        <begin position="10"/>
        <end position="69"/>
    </location>
</feature>
<dbReference type="PANTHER" id="PTHR45138">
    <property type="entry name" value="REGULATORY COMPONENTS OF SENSORY TRANSDUCTION SYSTEM"/>
    <property type="match status" value="1"/>
</dbReference>
<gene>
    <name evidence="7" type="ORF">BJN41_08225</name>
</gene>
<dbReference type="GO" id="GO:0005886">
    <property type="term" value="C:plasma membrane"/>
    <property type="evidence" value="ECO:0007669"/>
    <property type="project" value="TreeGrafter"/>
</dbReference>
<dbReference type="GO" id="GO:0043709">
    <property type="term" value="P:cell adhesion involved in single-species biofilm formation"/>
    <property type="evidence" value="ECO:0007669"/>
    <property type="project" value="TreeGrafter"/>
</dbReference>
<evidence type="ECO:0000256" key="2">
    <source>
        <dbReference type="ARBA" id="ARBA00012528"/>
    </source>
</evidence>
<dbReference type="InterPro" id="IPR035965">
    <property type="entry name" value="PAS-like_dom_sf"/>
</dbReference>
<dbReference type="InterPro" id="IPR013655">
    <property type="entry name" value="PAS_fold_3"/>
</dbReference>
<dbReference type="CDD" id="cd01949">
    <property type="entry name" value="GGDEF"/>
    <property type="match status" value="1"/>
</dbReference>
<comment type="cofactor">
    <cofactor evidence="1">
        <name>Mg(2+)</name>
        <dbReference type="ChEBI" id="CHEBI:18420"/>
    </cofactor>
</comment>
<evidence type="ECO:0000256" key="1">
    <source>
        <dbReference type="ARBA" id="ARBA00001946"/>
    </source>
</evidence>
<dbReference type="EC" id="2.7.7.65" evidence="2"/>
<evidence type="ECO:0000259" key="6">
    <source>
        <dbReference type="PROSITE" id="PS50887"/>
    </source>
</evidence>
<dbReference type="PROSITE" id="PS50112">
    <property type="entry name" value="PAS"/>
    <property type="match status" value="1"/>
</dbReference>
<organism evidence="7 8">
    <name type="scientific">Acinetobacter towneri</name>
    <dbReference type="NCBI Taxonomy" id="202956"/>
    <lineage>
        <taxon>Bacteria</taxon>
        <taxon>Pseudomonadati</taxon>
        <taxon>Pseudomonadota</taxon>
        <taxon>Gammaproteobacteria</taxon>
        <taxon>Moraxellales</taxon>
        <taxon>Moraxellaceae</taxon>
        <taxon>Acinetobacter</taxon>
    </lineage>
</organism>
<accession>A0A1E8E4F2</accession>
<dbReference type="STRING" id="202956.BJN41_08225"/>
<evidence type="ECO:0000256" key="3">
    <source>
        <dbReference type="ARBA" id="ARBA00034247"/>
    </source>
</evidence>
<reference evidence="7 8" key="1">
    <citation type="submission" date="2016-10" db="EMBL/GenBank/DDBJ databases">
        <title>Genome of airborne Acinetobacter sp. 5-2Ac02 in the hospital environment: Species near to Acinetobacter towneri.</title>
        <authorList>
            <person name="Barbosa B."/>
            <person name="Fernandez-Garcia L."/>
            <person name="Gato E."/>
            <person name="Leao R."/>
            <person name="Albano R."/>
            <person name="Fernandez B."/>
            <person name="Fernandez-Cuenca F."/>
            <person name="Marques E."/>
            <person name="Tomas M."/>
        </authorList>
    </citation>
    <scope>NUCLEOTIDE SEQUENCE [LARGE SCALE GENOMIC DNA]</scope>
    <source>
        <strain evidence="7 8">5-2Ac02</strain>
    </source>
</reference>
<dbReference type="GO" id="GO:0052621">
    <property type="term" value="F:diguanylate cyclase activity"/>
    <property type="evidence" value="ECO:0007669"/>
    <property type="project" value="UniProtKB-EC"/>
</dbReference>
<dbReference type="Gene3D" id="3.30.450.20">
    <property type="entry name" value="PAS domain"/>
    <property type="match status" value="1"/>
</dbReference>
<dbReference type="SUPFAM" id="SSF55073">
    <property type="entry name" value="Nucleotide cyclase"/>
    <property type="match status" value="1"/>
</dbReference>
<dbReference type="InterPro" id="IPR043128">
    <property type="entry name" value="Rev_trsase/Diguanyl_cyclase"/>
</dbReference>
<evidence type="ECO:0000313" key="7">
    <source>
        <dbReference type="EMBL" id="OFE44511.1"/>
    </source>
</evidence>
<dbReference type="SUPFAM" id="SSF55785">
    <property type="entry name" value="PYP-like sensor domain (PAS domain)"/>
    <property type="match status" value="1"/>
</dbReference>
<name>A0A1E8E4F2_9GAMM</name>
<dbReference type="eggNOG" id="COG3706">
    <property type="taxonomic scope" value="Bacteria"/>
</dbReference>
<dbReference type="Pfam" id="PF08447">
    <property type="entry name" value="PAS_3"/>
    <property type="match status" value="1"/>
</dbReference>
<dbReference type="NCBIfam" id="TIGR00229">
    <property type="entry name" value="sensory_box"/>
    <property type="match status" value="1"/>
</dbReference>
<dbReference type="InterPro" id="IPR000014">
    <property type="entry name" value="PAS"/>
</dbReference>
<dbReference type="InterPro" id="IPR000700">
    <property type="entry name" value="PAS-assoc_C"/>
</dbReference>
<dbReference type="AlphaFoldDB" id="A0A1E8E4F2"/>
<dbReference type="SMART" id="SM00086">
    <property type="entry name" value="PAC"/>
    <property type="match status" value="1"/>
</dbReference>
<dbReference type="InterPro" id="IPR050469">
    <property type="entry name" value="Diguanylate_Cyclase"/>
</dbReference>
<dbReference type="GO" id="GO:1902201">
    <property type="term" value="P:negative regulation of bacterial-type flagellum-dependent cell motility"/>
    <property type="evidence" value="ECO:0007669"/>
    <property type="project" value="TreeGrafter"/>
</dbReference>
<dbReference type="NCBIfam" id="TIGR00254">
    <property type="entry name" value="GGDEF"/>
    <property type="match status" value="1"/>
</dbReference>
<dbReference type="Gene3D" id="3.30.70.270">
    <property type="match status" value="1"/>
</dbReference>
<evidence type="ECO:0000259" key="4">
    <source>
        <dbReference type="PROSITE" id="PS50112"/>
    </source>
</evidence>
<proteinExistence type="predicted"/>
<comment type="catalytic activity">
    <reaction evidence="3">
        <text>2 GTP = 3',3'-c-di-GMP + 2 diphosphate</text>
        <dbReference type="Rhea" id="RHEA:24898"/>
        <dbReference type="ChEBI" id="CHEBI:33019"/>
        <dbReference type="ChEBI" id="CHEBI:37565"/>
        <dbReference type="ChEBI" id="CHEBI:58805"/>
        <dbReference type="EC" id="2.7.7.65"/>
    </reaction>
</comment>
<dbReference type="CDD" id="cd00130">
    <property type="entry name" value="PAS"/>
    <property type="match status" value="1"/>
</dbReference>
<evidence type="ECO:0000313" key="8">
    <source>
        <dbReference type="Proteomes" id="UP000186931"/>
    </source>
</evidence>
<dbReference type="InterPro" id="IPR029787">
    <property type="entry name" value="Nucleotide_cyclase"/>
</dbReference>
<dbReference type="PANTHER" id="PTHR45138:SF9">
    <property type="entry name" value="DIGUANYLATE CYCLASE DGCM-RELATED"/>
    <property type="match status" value="1"/>
</dbReference>
<dbReference type="Proteomes" id="UP000186931">
    <property type="component" value="Unassembled WGS sequence"/>
</dbReference>
<dbReference type="SMART" id="SM00267">
    <property type="entry name" value="GGDEF"/>
    <property type="match status" value="1"/>
</dbReference>
<dbReference type="InterPro" id="IPR001610">
    <property type="entry name" value="PAC"/>
</dbReference>
<dbReference type="PROSITE" id="PS50887">
    <property type="entry name" value="GGDEF"/>
    <property type="match status" value="1"/>
</dbReference>
<feature type="domain" description="GGDEF" evidence="6">
    <location>
        <begin position="175"/>
        <end position="313"/>
    </location>
</feature>
<dbReference type="PROSITE" id="PS50113">
    <property type="entry name" value="PAC"/>
    <property type="match status" value="1"/>
</dbReference>
<dbReference type="InterPro" id="IPR000160">
    <property type="entry name" value="GGDEF_dom"/>
</dbReference>
<feature type="domain" description="PAC" evidence="5">
    <location>
        <begin position="85"/>
        <end position="136"/>
    </location>
</feature>
<dbReference type="Pfam" id="PF00990">
    <property type="entry name" value="GGDEF"/>
    <property type="match status" value="1"/>
</dbReference>